<evidence type="ECO:0000313" key="2">
    <source>
        <dbReference type="EMBL" id="GMR63032.1"/>
    </source>
</evidence>
<proteinExistence type="predicted"/>
<keyword evidence="3" id="KW-1185">Reference proteome</keyword>
<dbReference type="EMBL" id="BTRK01000006">
    <property type="protein sequence ID" value="GMR63032.1"/>
    <property type="molecule type" value="Genomic_DNA"/>
</dbReference>
<feature type="compositionally biased region" description="Basic and acidic residues" evidence="1">
    <location>
        <begin position="357"/>
        <end position="370"/>
    </location>
</feature>
<feature type="region of interest" description="Disordered" evidence="1">
    <location>
        <begin position="266"/>
        <end position="313"/>
    </location>
</feature>
<feature type="compositionally biased region" description="Basic and acidic residues" evidence="1">
    <location>
        <begin position="384"/>
        <end position="399"/>
    </location>
</feature>
<dbReference type="Proteomes" id="UP001328107">
    <property type="component" value="Unassembled WGS sequence"/>
</dbReference>
<evidence type="ECO:0000256" key="1">
    <source>
        <dbReference type="SAM" id="MobiDB-lite"/>
    </source>
</evidence>
<dbReference type="AlphaFoldDB" id="A0AAN5DHY7"/>
<gene>
    <name evidence="2" type="ORF">PMAYCL1PPCAC_33227</name>
</gene>
<feature type="compositionally biased region" description="Low complexity" evidence="1">
    <location>
        <begin position="345"/>
        <end position="356"/>
    </location>
</feature>
<sequence length="999" mass="107742">SPNLLGYAPGFSCKAFILHLSGIVTMINLSDSDDDIKCLSPNQQTVQAGADDIMVLQSIIPRPRMKTMRKDANVVRNPTVRPKNRSLAPVRASPPSDPTPSRAPTNLAEALFTSASPQLARMFTPLNPPAPPAVRPPPPRAALDWNTLLFSRPETAAKNKPARRRLSDPGIFGGDPQGTSQASTSILADLAEGHAETLANTADLLLQRIASLGEGQDELNSTPAQSPPVAPFSTIAPVEKEVEIRGAPTPSMHVTAKPTVIPQEKERFNDDHGNFPFPTSVASSSSSSVSREKVAPISAASEETREKSRAATPLFADIPMDKLVHIKGEPFTEMYQEEPDRFFISPAASPSKSAGPAERERSNNDQENVRSDPAQPSSAVVQADARDARAAARAREGKEQSPTAIKADGAGRAAARGVPVFTISTPLRPYYGNEDVLMAIEDATSKAAKRKSTARSRGDGARKPSVSAADATSSATADGRENSPLMVVDDDMETQETPASSTSRAARKTRSAVNRSADAGAARNKVVAAAASSSKAADREKSASNCSTDGSAARNKSASAVASSSTATARARETSPITVDDDDLESREASSRSPVIQSAAKRKPTTVNSSASAARKSTVSAATPASTTTDIDTPLVTIEDDAVDVREASPVNTRTTRNETANSSKKSNTGKSAASTSSTSKAAVREASVTFADDAMDISEPVIVSTSTAPTPTVSSSAVVPSQLPPELMATLDEKQKKMLLDWVNTSKLETREQSAIPSSSSASTTETPTSSAYEEGNLEEYNFWSGQTTSCKCLRCNQKVLGPHEARREHYVRWHYDRYFSKKSIVKEWKLSGINGWLASRIGQVKPDTRGCLHCLKHGVKKGFGFRKTLLNHIAETHPNELESMRKEYSQIAKTDSVNDEDVHQILMSTTKEDQASVDAPSTSRVSRSRETVVPVIEKKEKDSSMAKDVRETIKRKYWGFGEIFTEGVWLKDEDAEKFREWMEFQDEKRSRKRKRSE</sequence>
<accession>A0AAN5DHY7</accession>
<feature type="region of interest" description="Disordered" evidence="1">
    <location>
        <begin position="912"/>
        <end position="932"/>
    </location>
</feature>
<feature type="compositionally biased region" description="Low complexity" evidence="1">
    <location>
        <begin position="617"/>
        <end position="629"/>
    </location>
</feature>
<evidence type="ECO:0000313" key="3">
    <source>
        <dbReference type="Proteomes" id="UP001328107"/>
    </source>
</evidence>
<comment type="caution">
    <text evidence="2">The sequence shown here is derived from an EMBL/GenBank/DDBJ whole genome shotgun (WGS) entry which is preliminary data.</text>
</comment>
<feature type="compositionally biased region" description="Polar residues" evidence="1">
    <location>
        <begin position="650"/>
        <end position="659"/>
    </location>
</feature>
<feature type="compositionally biased region" description="Low complexity" evidence="1">
    <location>
        <begin position="922"/>
        <end position="932"/>
    </location>
</feature>
<name>A0AAN5DHY7_9BILA</name>
<feature type="compositionally biased region" description="Low complexity" evidence="1">
    <location>
        <begin position="551"/>
        <end position="569"/>
    </location>
</feature>
<organism evidence="2 3">
    <name type="scientific">Pristionchus mayeri</name>
    <dbReference type="NCBI Taxonomy" id="1317129"/>
    <lineage>
        <taxon>Eukaryota</taxon>
        <taxon>Metazoa</taxon>
        <taxon>Ecdysozoa</taxon>
        <taxon>Nematoda</taxon>
        <taxon>Chromadorea</taxon>
        <taxon>Rhabditida</taxon>
        <taxon>Rhabditina</taxon>
        <taxon>Diplogasteromorpha</taxon>
        <taxon>Diplogasteroidea</taxon>
        <taxon>Neodiplogasteridae</taxon>
        <taxon>Pristionchus</taxon>
    </lineage>
</organism>
<feature type="region of interest" description="Disordered" evidence="1">
    <location>
        <begin position="121"/>
        <end position="140"/>
    </location>
</feature>
<feature type="compositionally biased region" description="Low complexity" evidence="1">
    <location>
        <begin position="517"/>
        <end position="535"/>
    </location>
</feature>
<protein>
    <submittedName>
        <fullName evidence="2">Uncharacterized protein</fullName>
    </submittedName>
</protein>
<reference evidence="3" key="1">
    <citation type="submission" date="2022-10" db="EMBL/GenBank/DDBJ databases">
        <title>Genome assembly of Pristionchus species.</title>
        <authorList>
            <person name="Yoshida K."/>
            <person name="Sommer R.J."/>
        </authorList>
    </citation>
    <scope>NUCLEOTIDE SEQUENCE [LARGE SCALE GENOMIC DNA]</scope>
    <source>
        <strain evidence="3">RS5460</strain>
    </source>
</reference>
<feature type="compositionally biased region" description="Low complexity" evidence="1">
    <location>
        <begin position="280"/>
        <end position="289"/>
    </location>
</feature>
<feature type="compositionally biased region" description="Pro residues" evidence="1">
    <location>
        <begin position="126"/>
        <end position="140"/>
    </location>
</feature>
<feature type="region of interest" description="Disordered" evidence="1">
    <location>
        <begin position="751"/>
        <end position="773"/>
    </location>
</feature>
<feature type="region of interest" description="Disordered" evidence="1">
    <location>
        <begin position="344"/>
        <end position="414"/>
    </location>
</feature>
<feature type="region of interest" description="Disordered" evidence="1">
    <location>
        <begin position="154"/>
        <end position="181"/>
    </location>
</feature>
<feature type="compositionally biased region" description="Low complexity" evidence="1">
    <location>
        <begin position="660"/>
        <end position="682"/>
    </location>
</feature>
<feature type="compositionally biased region" description="Low complexity" evidence="1">
    <location>
        <begin position="467"/>
        <end position="477"/>
    </location>
</feature>
<feature type="compositionally biased region" description="Low complexity" evidence="1">
    <location>
        <begin position="755"/>
        <end position="773"/>
    </location>
</feature>
<feature type="non-terminal residue" evidence="2">
    <location>
        <position position="1"/>
    </location>
</feature>
<feature type="region of interest" description="Disordered" evidence="1">
    <location>
        <begin position="67"/>
        <end position="104"/>
    </location>
</feature>
<feature type="region of interest" description="Disordered" evidence="1">
    <location>
        <begin position="446"/>
        <end position="683"/>
    </location>
</feature>